<reference evidence="2 3" key="1">
    <citation type="submission" date="2016-10" db="EMBL/GenBank/DDBJ databases">
        <authorList>
            <person name="de Groot N.N."/>
        </authorList>
    </citation>
    <scope>NUCLEOTIDE SEQUENCE [LARGE SCALE GENOMIC DNA]</scope>
    <source>
        <strain evidence="2 3">AA1</strain>
    </source>
</reference>
<dbReference type="EMBL" id="FMUX01000026">
    <property type="protein sequence ID" value="SCY84634.1"/>
    <property type="molecule type" value="Genomic_DNA"/>
</dbReference>
<feature type="domain" description="Damage-control phosphatase ARMT1-like metal-binding" evidence="1">
    <location>
        <begin position="86"/>
        <end position="373"/>
    </location>
</feature>
<dbReference type="InterPro" id="IPR036075">
    <property type="entry name" value="ARMT-1-like_metal-bd_sf"/>
</dbReference>
<dbReference type="InterPro" id="IPR002791">
    <property type="entry name" value="ARMT1-like_metal-bd"/>
</dbReference>
<name>A0A1G5J8X0_9BACT</name>
<sequence>MRPAPTPAPYTPGVDPDTDAWFTTFVLENHLDYFAYPGEVATPEQVKFMVFLDEQERYFPCSEATFREVMSRAPSPYLQLRYRTALDHILALIEATIEDPKERAYLTTLIKTKYAHETRDEIMIPSRVEKRLLRIFLNRTHIADPFQETKLKRNKTAADFLASDLFRDAFQHIGDADMTPARAMDQVRTRLDHLAVKRLLSLLTAPEIWTGDRTAPGTEEAIQTLFKLPVSGDAATAFFNFLGIPASGERSPEADRRTILWLANESGEVMVDLAIIRYLVSLGHKVVVAFKAGPLFSKAEIMGTQEDPTLAHALDGSFFIRSDTLTKNQLVDILRQESNLLILSDGTHEKLNLLLTSTTFARLFKEVDCIVARGPEQKNRLFDTPFHFTQDIYSICADASGVAIDFNPKSPQAIKFSHKDLERKAQTIISDMKAAKDDGMAVSFYSGIIGSIPGKIDVAKKLMTVFIAHLEEQFSQTHIINPSLYYEPGMDADDLMFMWEIVQRSGYIDIWRFQTYQDIVTAFQLMGEKVPPEWVGKDATYSTGCTKEMKIAMEVQQVHPEMQIIGPATEKFMRRRDYGIGKMYDQRLGHAAQIPHE</sequence>
<organism evidence="2 3">
    <name type="scientific">Desulfoluna spongiiphila</name>
    <dbReference type="NCBI Taxonomy" id="419481"/>
    <lineage>
        <taxon>Bacteria</taxon>
        <taxon>Pseudomonadati</taxon>
        <taxon>Thermodesulfobacteriota</taxon>
        <taxon>Desulfobacteria</taxon>
        <taxon>Desulfobacterales</taxon>
        <taxon>Desulfolunaceae</taxon>
        <taxon>Desulfoluna</taxon>
    </lineage>
</organism>
<dbReference type="Gene3D" id="3.40.50.10880">
    <property type="entry name" value="Uncharacterised protein PF01937, DUF89, domain 3"/>
    <property type="match status" value="1"/>
</dbReference>
<accession>A0A1G5J8X0</accession>
<dbReference type="AlphaFoldDB" id="A0A1G5J8X0"/>
<dbReference type="SUPFAM" id="SSF111321">
    <property type="entry name" value="AF1104-like"/>
    <property type="match status" value="1"/>
</dbReference>
<protein>
    <recommendedName>
        <fullName evidence="1">Damage-control phosphatase ARMT1-like metal-binding domain-containing protein</fullName>
    </recommendedName>
</protein>
<dbReference type="Proteomes" id="UP000198870">
    <property type="component" value="Unassembled WGS sequence"/>
</dbReference>
<evidence type="ECO:0000313" key="2">
    <source>
        <dbReference type="EMBL" id="SCY84634.1"/>
    </source>
</evidence>
<evidence type="ECO:0000259" key="1">
    <source>
        <dbReference type="Pfam" id="PF01937"/>
    </source>
</evidence>
<evidence type="ECO:0000313" key="3">
    <source>
        <dbReference type="Proteomes" id="UP000198870"/>
    </source>
</evidence>
<proteinExistence type="predicted"/>
<dbReference type="Pfam" id="PF01937">
    <property type="entry name" value="ARMT1-like_dom"/>
    <property type="match status" value="1"/>
</dbReference>
<gene>
    <name evidence="2" type="ORF">SAMN05216233_12635</name>
</gene>
<dbReference type="OrthoDB" id="5409427at2"/>
<keyword evidence="3" id="KW-1185">Reference proteome</keyword>
<dbReference type="RefSeq" id="WP_092215068.1">
    <property type="nucleotide sequence ID" value="NZ_FMUX01000026.1"/>
</dbReference>